<dbReference type="EMBL" id="QZAR01000046">
    <property type="protein sequence ID" value="THW91715.1"/>
    <property type="molecule type" value="Genomic_DNA"/>
</dbReference>
<sequence>MWPSRKLSPPHDILDVIPRRSNDILKSFTNHFFFDTVLFSSRPYRRIPLSTAAESAIRHKRLAALPLEKYLDPTNPLVRTRSLKTRELIPEDVKFFNSTVNASTAIVRGYICLRLLAHVK</sequence>
<reference evidence="3 4" key="1">
    <citation type="submission" date="2018-10" db="EMBL/GenBank/DDBJ databases">
        <title>Fifty Aureobasidium pullulans genomes reveal a recombining polyextremotolerant generalist.</title>
        <authorList>
            <person name="Gostincar C."/>
            <person name="Turk M."/>
            <person name="Zajc J."/>
            <person name="Gunde-Cimerman N."/>
        </authorList>
    </citation>
    <scope>NUCLEOTIDE SEQUENCE [LARGE SCALE GENOMIC DNA]</scope>
    <source>
        <strain evidence="1 3">EXF-10507</strain>
        <strain evidence="2 4">EXF-3844</strain>
    </source>
</reference>
<evidence type="ECO:0000313" key="3">
    <source>
        <dbReference type="Proteomes" id="UP000304928"/>
    </source>
</evidence>
<dbReference type="Proteomes" id="UP000310121">
    <property type="component" value="Unassembled WGS sequence"/>
</dbReference>
<comment type="caution">
    <text evidence="1">The sequence shown here is derived from an EMBL/GenBank/DDBJ whole genome shotgun (WGS) entry which is preliminary data.</text>
</comment>
<organism evidence="1 3">
    <name type="scientific">Aureobasidium pullulans</name>
    <name type="common">Black yeast</name>
    <name type="synonym">Pullularia pullulans</name>
    <dbReference type="NCBI Taxonomy" id="5580"/>
    <lineage>
        <taxon>Eukaryota</taxon>
        <taxon>Fungi</taxon>
        <taxon>Dikarya</taxon>
        <taxon>Ascomycota</taxon>
        <taxon>Pezizomycotina</taxon>
        <taxon>Dothideomycetes</taxon>
        <taxon>Dothideomycetidae</taxon>
        <taxon>Dothideales</taxon>
        <taxon>Saccotheciaceae</taxon>
        <taxon>Aureobasidium</taxon>
    </lineage>
</organism>
<dbReference type="EMBL" id="QZBN01000358">
    <property type="protein sequence ID" value="THZ45577.1"/>
    <property type="molecule type" value="Genomic_DNA"/>
</dbReference>
<gene>
    <name evidence="2" type="ORF">D6C90_04482</name>
    <name evidence="1" type="ORF">D6D15_03661</name>
</gene>
<dbReference type="AlphaFoldDB" id="A0A4S9BEN1"/>
<evidence type="ECO:0000313" key="4">
    <source>
        <dbReference type="Proteomes" id="UP000310121"/>
    </source>
</evidence>
<proteinExistence type="predicted"/>
<evidence type="ECO:0000313" key="1">
    <source>
        <dbReference type="EMBL" id="THW91715.1"/>
    </source>
</evidence>
<evidence type="ECO:0000313" key="2">
    <source>
        <dbReference type="EMBL" id="THZ45577.1"/>
    </source>
</evidence>
<protein>
    <submittedName>
        <fullName evidence="1">Uncharacterized protein</fullName>
    </submittedName>
</protein>
<dbReference type="Proteomes" id="UP000304928">
    <property type="component" value="Unassembled WGS sequence"/>
</dbReference>
<name>A0A4S9BEN1_AURPU</name>
<accession>A0A4S9BEN1</accession>